<keyword evidence="2" id="KW-1185">Reference proteome</keyword>
<dbReference type="KEGG" id="tum:CBW65_21750"/>
<dbReference type="RefSeq" id="WP_087458660.1">
    <property type="nucleotide sequence ID" value="NZ_CP021434.1"/>
</dbReference>
<dbReference type="OrthoDB" id="2382017at2"/>
<accession>A0A1Y0IU36</accession>
<name>A0A1Y0IU36_9BACL</name>
<dbReference type="EMBL" id="CP021434">
    <property type="protein sequence ID" value="ARU63316.1"/>
    <property type="molecule type" value="Genomic_DNA"/>
</dbReference>
<evidence type="ECO:0000313" key="1">
    <source>
        <dbReference type="EMBL" id="ARU63316.1"/>
    </source>
</evidence>
<organism evidence="1 2">
    <name type="scientific">Tumebacillus avium</name>
    <dbReference type="NCBI Taxonomy" id="1903704"/>
    <lineage>
        <taxon>Bacteria</taxon>
        <taxon>Bacillati</taxon>
        <taxon>Bacillota</taxon>
        <taxon>Bacilli</taxon>
        <taxon>Bacillales</taxon>
        <taxon>Alicyclobacillaceae</taxon>
        <taxon>Tumebacillus</taxon>
    </lineage>
</organism>
<dbReference type="AlphaFoldDB" id="A0A1Y0IU36"/>
<dbReference type="Proteomes" id="UP000195437">
    <property type="component" value="Chromosome"/>
</dbReference>
<sequence length="80" mass="9146">MSDKTKIKKMKIALVLDEEARCKLRELLAGNCDTVYLDEVCFDHLKIEKVKNDCMKIGDIELKHGKIECLKLEVSADECC</sequence>
<gene>
    <name evidence="1" type="ORF">CBW65_21750</name>
</gene>
<protein>
    <submittedName>
        <fullName evidence="1">Uncharacterized protein</fullName>
    </submittedName>
</protein>
<proteinExistence type="predicted"/>
<reference evidence="2" key="1">
    <citation type="submission" date="2017-05" db="EMBL/GenBank/DDBJ databases">
        <authorList>
            <person name="Sung H."/>
        </authorList>
    </citation>
    <scope>NUCLEOTIDE SEQUENCE [LARGE SCALE GENOMIC DNA]</scope>
    <source>
        <strain evidence="2">AR23208</strain>
    </source>
</reference>
<evidence type="ECO:0000313" key="2">
    <source>
        <dbReference type="Proteomes" id="UP000195437"/>
    </source>
</evidence>